<dbReference type="Proteomes" id="UP001500618">
    <property type="component" value="Unassembled WGS sequence"/>
</dbReference>
<dbReference type="RefSeq" id="WP_344310480.1">
    <property type="nucleotide sequence ID" value="NZ_BAAANY010000009.1"/>
</dbReference>
<sequence length="173" mass="17989">MRSKAQIVTGALTLATAGALVVGLDTAATAATVPAKAPAACKADQVTVTIGQIDAGAGQRYAPLTFSVHGTTTCTLTGFISKAEFIARDGSALPTNASHWNDHVAPTTLSTGHDASVVLHWEGIPADDENIDQAPPAYLKFRIPGDSHDLTVRWPDDPTFQHGQLQTGAIHAV</sequence>
<protein>
    <recommendedName>
        <fullName evidence="2">DUF4232 domain-containing protein</fullName>
    </recommendedName>
</protein>
<accession>A0ABN2GUL1</accession>
<evidence type="ECO:0000313" key="4">
    <source>
        <dbReference type="Proteomes" id="UP001500618"/>
    </source>
</evidence>
<gene>
    <name evidence="3" type="ORF">GCM10009765_28020</name>
</gene>
<dbReference type="InterPro" id="IPR025326">
    <property type="entry name" value="DUF4232"/>
</dbReference>
<keyword evidence="4" id="KW-1185">Reference proteome</keyword>
<evidence type="ECO:0000313" key="3">
    <source>
        <dbReference type="EMBL" id="GAA1677092.1"/>
    </source>
</evidence>
<name>A0ABN2GUL1_9ACTN</name>
<keyword evidence="1" id="KW-0732">Signal</keyword>
<dbReference type="Pfam" id="PF14016">
    <property type="entry name" value="DUF4232"/>
    <property type="match status" value="1"/>
</dbReference>
<evidence type="ECO:0000256" key="1">
    <source>
        <dbReference type="SAM" id="SignalP"/>
    </source>
</evidence>
<organism evidence="3 4">
    <name type="scientific">Fodinicola feengrottensis</name>
    <dbReference type="NCBI Taxonomy" id="435914"/>
    <lineage>
        <taxon>Bacteria</taxon>
        <taxon>Bacillati</taxon>
        <taxon>Actinomycetota</taxon>
        <taxon>Actinomycetes</taxon>
        <taxon>Mycobacteriales</taxon>
        <taxon>Fodinicola</taxon>
    </lineage>
</organism>
<dbReference type="EMBL" id="BAAANY010000009">
    <property type="protein sequence ID" value="GAA1677092.1"/>
    <property type="molecule type" value="Genomic_DNA"/>
</dbReference>
<proteinExistence type="predicted"/>
<reference evidence="3 4" key="1">
    <citation type="journal article" date="2019" name="Int. J. Syst. Evol. Microbiol.">
        <title>The Global Catalogue of Microorganisms (GCM) 10K type strain sequencing project: providing services to taxonomists for standard genome sequencing and annotation.</title>
        <authorList>
            <consortium name="The Broad Institute Genomics Platform"/>
            <consortium name="The Broad Institute Genome Sequencing Center for Infectious Disease"/>
            <person name="Wu L."/>
            <person name="Ma J."/>
        </authorList>
    </citation>
    <scope>NUCLEOTIDE SEQUENCE [LARGE SCALE GENOMIC DNA]</scope>
    <source>
        <strain evidence="3 4">JCM 14718</strain>
    </source>
</reference>
<feature type="chain" id="PRO_5045783103" description="DUF4232 domain-containing protein" evidence="1">
    <location>
        <begin position="31"/>
        <end position="173"/>
    </location>
</feature>
<comment type="caution">
    <text evidence="3">The sequence shown here is derived from an EMBL/GenBank/DDBJ whole genome shotgun (WGS) entry which is preliminary data.</text>
</comment>
<feature type="domain" description="DUF4232" evidence="2">
    <location>
        <begin position="41"/>
        <end position="169"/>
    </location>
</feature>
<evidence type="ECO:0000259" key="2">
    <source>
        <dbReference type="Pfam" id="PF14016"/>
    </source>
</evidence>
<feature type="signal peptide" evidence="1">
    <location>
        <begin position="1"/>
        <end position="30"/>
    </location>
</feature>